<dbReference type="KEGG" id="crb:17883721"/>
<evidence type="ECO:0000313" key="1">
    <source>
        <dbReference type="EMBL" id="EOA21992.1"/>
    </source>
</evidence>
<keyword evidence="2" id="KW-1185">Reference proteome</keyword>
<dbReference type="Gene3D" id="1.20.1280.50">
    <property type="match status" value="1"/>
</dbReference>
<dbReference type="InterPro" id="IPR036047">
    <property type="entry name" value="F-box-like_dom_sf"/>
</dbReference>
<dbReference type="OrthoDB" id="1929062at2759"/>
<proteinExistence type="predicted"/>
<dbReference type="InterPro" id="IPR032675">
    <property type="entry name" value="LRR_dom_sf"/>
</dbReference>
<dbReference type="STRING" id="81985.R0FI15"/>
<evidence type="ECO:0000313" key="2">
    <source>
        <dbReference type="Proteomes" id="UP000029121"/>
    </source>
</evidence>
<dbReference type="AlphaFoldDB" id="R0FI15"/>
<dbReference type="PANTHER" id="PTHR38926">
    <property type="entry name" value="F-BOX DOMAIN CONTAINING PROTEIN, EXPRESSED"/>
    <property type="match status" value="1"/>
</dbReference>
<dbReference type="Proteomes" id="UP000029121">
    <property type="component" value="Unassembled WGS sequence"/>
</dbReference>
<sequence>MEKTNSSREGSTWGTLDRNILAIVFDKLDTMDITMGASRVCIYWFLVSHNKTLWHTIDLTKLKHKGQNVLYKYRADNDVEEVLSFSNLSTKMSRFFFNFCGVKGINLKNLLGEITKLSGTAPRNVFFNFFSYLQKQDLMFAVGRMPNIEKLALPFSWSLFNEVETFRFAFNQWKNLKTLILAQNGFYTWFSFEIRVVGKNCINLNNLKLVGYLGNNNYAEEIVCYFQSLTRLSLRCSMINVEGVLMLIRGLRNLAVLNLTHCVDLGGYPFIKKLRKATNNQKLDKLVITCSENECKVCKDRPGVFREHVFYEKHWRNDEIKELEF</sequence>
<dbReference type="SUPFAM" id="SSF52047">
    <property type="entry name" value="RNI-like"/>
    <property type="match status" value="1"/>
</dbReference>
<accession>R0FI15</accession>
<dbReference type="Gene3D" id="3.80.10.10">
    <property type="entry name" value="Ribonuclease Inhibitor"/>
    <property type="match status" value="1"/>
</dbReference>
<protein>
    <recommendedName>
        <fullName evidence="3">F-box domain-containing protein</fullName>
    </recommendedName>
</protein>
<name>R0FI15_9BRAS</name>
<evidence type="ECO:0008006" key="3">
    <source>
        <dbReference type="Google" id="ProtNLM"/>
    </source>
</evidence>
<gene>
    <name evidence="1" type="ORF">CARUB_v10002502mg</name>
</gene>
<dbReference type="EMBL" id="KB870810">
    <property type="protein sequence ID" value="EOA21992.1"/>
    <property type="molecule type" value="Genomic_DNA"/>
</dbReference>
<reference evidence="2" key="1">
    <citation type="journal article" date="2013" name="Nat. Genet.">
        <title>The Capsella rubella genome and the genomic consequences of rapid mating system evolution.</title>
        <authorList>
            <person name="Slotte T."/>
            <person name="Hazzouri K.M."/>
            <person name="Agren J.A."/>
            <person name="Koenig D."/>
            <person name="Maumus F."/>
            <person name="Guo Y.L."/>
            <person name="Steige K."/>
            <person name="Platts A.E."/>
            <person name="Escobar J.S."/>
            <person name="Newman L.K."/>
            <person name="Wang W."/>
            <person name="Mandakova T."/>
            <person name="Vello E."/>
            <person name="Smith L.M."/>
            <person name="Henz S.R."/>
            <person name="Steffen J."/>
            <person name="Takuno S."/>
            <person name="Brandvain Y."/>
            <person name="Coop G."/>
            <person name="Andolfatto P."/>
            <person name="Hu T.T."/>
            <person name="Blanchette M."/>
            <person name="Clark R.M."/>
            <person name="Quesneville H."/>
            <person name="Nordborg M."/>
            <person name="Gaut B.S."/>
            <person name="Lysak M.A."/>
            <person name="Jenkins J."/>
            <person name="Grimwood J."/>
            <person name="Chapman J."/>
            <person name="Prochnik S."/>
            <person name="Shu S."/>
            <person name="Rokhsar D."/>
            <person name="Schmutz J."/>
            <person name="Weigel D."/>
            <person name="Wright S.I."/>
        </authorList>
    </citation>
    <scope>NUCLEOTIDE SEQUENCE [LARGE SCALE GENOMIC DNA]</scope>
    <source>
        <strain evidence="2">cv. Monte Gargano</strain>
    </source>
</reference>
<organism evidence="1 2">
    <name type="scientific">Capsella rubella</name>
    <dbReference type="NCBI Taxonomy" id="81985"/>
    <lineage>
        <taxon>Eukaryota</taxon>
        <taxon>Viridiplantae</taxon>
        <taxon>Streptophyta</taxon>
        <taxon>Embryophyta</taxon>
        <taxon>Tracheophyta</taxon>
        <taxon>Spermatophyta</taxon>
        <taxon>Magnoliopsida</taxon>
        <taxon>eudicotyledons</taxon>
        <taxon>Gunneridae</taxon>
        <taxon>Pentapetalae</taxon>
        <taxon>rosids</taxon>
        <taxon>malvids</taxon>
        <taxon>Brassicales</taxon>
        <taxon>Brassicaceae</taxon>
        <taxon>Camelineae</taxon>
        <taxon>Capsella</taxon>
    </lineage>
</organism>
<dbReference type="PANTHER" id="PTHR38926:SF58">
    <property type="entry name" value="F-BOX DOMAIN-CONTAINING PROTEIN"/>
    <property type="match status" value="1"/>
</dbReference>
<dbReference type="SUPFAM" id="SSF81383">
    <property type="entry name" value="F-box domain"/>
    <property type="match status" value="1"/>
</dbReference>
<dbReference type="eggNOG" id="KOG1947">
    <property type="taxonomic scope" value="Eukaryota"/>
</dbReference>